<dbReference type="GO" id="GO:0016491">
    <property type="term" value="F:oxidoreductase activity"/>
    <property type="evidence" value="ECO:0007669"/>
    <property type="project" value="InterPro"/>
</dbReference>
<dbReference type="InterPro" id="IPR036249">
    <property type="entry name" value="Thioredoxin-like_sf"/>
</dbReference>
<dbReference type="InterPro" id="IPR050553">
    <property type="entry name" value="Thioredoxin_ResA/DsbE_sf"/>
</dbReference>
<dbReference type="EMBL" id="JAPDPI010000027">
    <property type="protein sequence ID" value="MCW3806641.1"/>
    <property type="molecule type" value="Genomic_DNA"/>
</dbReference>
<dbReference type="InterPro" id="IPR017937">
    <property type="entry name" value="Thioredoxin_CS"/>
</dbReference>
<feature type="domain" description="Thioredoxin" evidence="6">
    <location>
        <begin position="245"/>
        <end position="379"/>
    </location>
</feature>
<feature type="signal peptide" evidence="5">
    <location>
        <begin position="1"/>
        <end position="20"/>
    </location>
</feature>
<evidence type="ECO:0000313" key="7">
    <source>
        <dbReference type="EMBL" id="MCW3806641.1"/>
    </source>
</evidence>
<reference evidence="7" key="1">
    <citation type="submission" date="2022-10" db="EMBL/GenBank/DDBJ databases">
        <authorList>
            <person name="Yu W.X."/>
        </authorList>
    </citation>
    <scope>NUCLEOTIDE SEQUENCE</scope>
    <source>
        <strain evidence="7">D04</strain>
    </source>
</reference>
<feature type="chain" id="PRO_5042200300" evidence="5">
    <location>
        <begin position="21"/>
        <end position="379"/>
    </location>
</feature>
<dbReference type="GO" id="GO:0030313">
    <property type="term" value="C:cell envelope"/>
    <property type="evidence" value="ECO:0007669"/>
    <property type="project" value="UniProtKB-SubCell"/>
</dbReference>
<evidence type="ECO:0000259" key="6">
    <source>
        <dbReference type="PROSITE" id="PS51352"/>
    </source>
</evidence>
<dbReference type="SUPFAM" id="SSF52833">
    <property type="entry name" value="Thioredoxin-like"/>
    <property type="match status" value="1"/>
</dbReference>
<comment type="subcellular location">
    <subcellularLocation>
        <location evidence="1">Cell envelope</location>
    </subcellularLocation>
</comment>
<keyword evidence="5" id="KW-0732">Signal</keyword>
<sequence length="379" mass="43464">MKNILYLLALVLIATSCTQGYTLKGKLTGVEDGTKIALRPFALFDVKTVAETVLEDGEFTFSGAVEEPREFYIEIGENQGRYRVMIENSKIQLSANLSLQSRGQNRGTYYDFKEVEVTGSESHNYLYSQLAVRDDLNELYKGLMDKFKKSENLAKEAEVDADKAILYQKECEEYQKAEKAFFDTVKKRYNQVFIDNKESFWGPLLMMNLLSYLTPEQRKTFENMSEKARNSYYGKMAAEKLYPAEMIGKKAPDFKVVGIDGKEQSLQEMLKGKKALLIDFWASWCGPCKKEIPHLKENYKRFSDKGFEIVSISIDKDEKAWLNSVEKLALKWPNFRDSEVSALYKVSAVPTMYLINSKGEIIGENLRGEALTKKLEEIF</sequence>
<keyword evidence="2" id="KW-0201">Cytochrome c-type biogenesis</keyword>
<organism evidence="7 8">
    <name type="scientific">Plebeiibacterium marinum</name>
    <dbReference type="NCBI Taxonomy" id="2992111"/>
    <lineage>
        <taxon>Bacteria</taxon>
        <taxon>Pseudomonadati</taxon>
        <taxon>Bacteroidota</taxon>
        <taxon>Bacteroidia</taxon>
        <taxon>Marinilabiliales</taxon>
        <taxon>Marinilabiliaceae</taxon>
        <taxon>Plebeiibacterium</taxon>
    </lineage>
</organism>
<protein>
    <submittedName>
        <fullName evidence="7">AhpC/TSA family protein</fullName>
    </submittedName>
</protein>
<dbReference type="PANTHER" id="PTHR42852:SF6">
    <property type="entry name" value="THIOL:DISULFIDE INTERCHANGE PROTEIN DSBE"/>
    <property type="match status" value="1"/>
</dbReference>
<keyword evidence="8" id="KW-1185">Reference proteome</keyword>
<gene>
    <name evidence="7" type="ORF">OM074_13475</name>
</gene>
<dbReference type="GO" id="GO:0017004">
    <property type="term" value="P:cytochrome complex assembly"/>
    <property type="evidence" value="ECO:0007669"/>
    <property type="project" value="UniProtKB-KW"/>
</dbReference>
<dbReference type="CDD" id="cd02966">
    <property type="entry name" value="TlpA_like_family"/>
    <property type="match status" value="1"/>
</dbReference>
<accession>A0AAE3MFT1</accession>
<name>A0AAE3MFT1_9BACT</name>
<proteinExistence type="predicted"/>
<dbReference type="GO" id="GO:0016209">
    <property type="term" value="F:antioxidant activity"/>
    <property type="evidence" value="ECO:0007669"/>
    <property type="project" value="InterPro"/>
</dbReference>
<keyword evidence="3" id="KW-1015">Disulfide bond</keyword>
<keyword evidence="4" id="KW-0676">Redox-active center</keyword>
<dbReference type="InterPro" id="IPR000866">
    <property type="entry name" value="AhpC/TSA"/>
</dbReference>
<evidence type="ECO:0000256" key="2">
    <source>
        <dbReference type="ARBA" id="ARBA00022748"/>
    </source>
</evidence>
<dbReference type="Pfam" id="PF14289">
    <property type="entry name" value="DUF4369"/>
    <property type="match status" value="1"/>
</dbReference>
<evidence type="ECO:0000256" key="1">
    <source>
        <dbReference type="ARBA" id="ARBA00004196"/>
    </source>
</evidence>
<comment type="caution">
    <text evidence="7">The sequence shown here is derived from an EMBL/GenBank/DDBJ whole genome shotgun (WGS) entry which is preliminary data.</text>
</comment>
<evidence type="ECO:0000256" key="3">
    <source>
        <dbReference type="ARBA" id="ARBA00023157"/>
    </source>
</evidence>
<dbReference type="InterPro" id="IPR025380">
    <property type="entry name" value="DUF4369"/>
</dbReference>
<dbReference type="PROSITE" id="PS51257">
    <property type="entry name" value="PROKAR_LIPOPROTEIN"/>
    <property type="match status" value="1"/>
</dbReference>
<dbReference type="PROSITE" id="PS00194">
    <property type="entry name" value="THIOREDOXIN_1"/>
    <property type="match status" value="1"/>
</dbReference>
<evidence type="ECO:0000256" key="5">
    <source>
        <dbReference type="SAM" id="SignalP"/>
    </source>
</evidence>
<evidence type="ECO:0000313" key="8">
    <source>
        <dbReference type="Proteomes" id="UP001207408"/>
    </source>
</evidence>
<dbReference type="RefSeq" id="WP_301200261.1">
    <property type="nucleotide sequence ID" value="NZ_JAPDPI010000027.1"/>
</dbReference>
<dbReference type="PROSITE" id="PS51352">
    <property type="entry name" value="THIOREDOXIN_2"/>
    <property type="match status" value="1"/>
</dbReference>
<dbReference type="Gene3D" id="3.40.30.10">
    <property type="entry name" value="Glutaredoxin"/>
    <property type="match status" value="1"/>
</dbReference>
<evidence type="ECO:0000256" key="4">
    <source>
        <dbReference type="ARBA" id="ARBA00023284"/>
    </source>
</evidence>
<dbReference type="AlphaFoldDB" id="A0AAE3MFT1"/>
<dbReference type="PANTHER" id="PTHR42852">
    <property type="entry name" value="THIOL:DISULFIDE INTERCHANGE PROTEIN DSBE"/>
    <property type="match status" value="1"/>
</dbReference>
<dbReference type="InterPro" id="IPR013766">
    <property type="entry name" value="Thioredoxin_domain"/>
</dbReference>
<dbReference type="Proteomes" id="UP001207408">
    <property type="component" value="Unassembled WGS sequence"/>
</dbReference>
<dbReference type="Pfam" id="PF00578">
    <property type="entry name" value="AhpC-TSA"/>
    <property type="match status" value="1"/>
</dbReference>